<feature type="compositionally biased region" description="Low complexity" evidence="1">
    <location>
        <begin position="618"/>
        <end position="637"/>
    </location>
</feature>
<organism evidence="3 4">
    <name type="scientific">Rhizoctonia solani</name>
    <dbReference type="NCBI Taxonomy" id="456999"/>
    <lineage>
        <taxon>Eukaryota</taxon>
        <taxon>Fungi</taxon>
        <taxon>Dikarya</taxon>
        <taxon>Basidiomycota</taxon>
        <taxon>Agaricomycotina</taxon>
        <taxon>Agaricomycetes</taxon>
        <taxon>Cantharellales</taxon>
        <taxon>Ceratobasidiaceae</taxon>
        <taxon>Rhizoctonia</taxon>
    </lineage>
</organism>
<evidence type="ECO:0000313" key="4">
    <source>
        <dbReference type="Proteomes" id="UP000650582"/>
    </source>
</evidence>
<dbReference type="InterPro" id="IPR000467">
    <property type="entry name" value="G_patch_dom"/>
</dbReference>
<dbReference type="GO" id="GO:0003676">
    <property type="term" value="F:nucleic acid binding"/>
    <property type="evidence" value="ECO:0007669"/>
    <property type="project" value="InterPro"/>
</dbReference>
<evidence type="ECO:0000259" key="2">
    <source>
        <dbReference type="PROSITE" id="PS50174"/>
    </source>
</evidence>
<proteinExistence type="predicted"/>
<dbReference type="PANTHER" id="PTHR23149">
    <property type="entry name" value="G PATCH DOMAIN CONTAINING PROTEIN"/>
    <property type="match status" value="1"/>
</dbReference>
<feature type="region of interest" description="Disordered" evidence="1">
    <location>
        <begin position="1"/>
        <end position="39"/>
    </location>
</feature>
<dbReference type="AlphaFoldDB" id="A0A8H7LIU5"/>
<feature type="domain" description="G-patch" evidence="2">
    <location>
        <begin position="444"/>
        <end position="490"/>
    </location>
</feature>
<feature type="compositionally biased region" description="Basic and acidic residues" evidence="1">
    <location>
        <begin position="531"/>
        <end position="550"/>
    </location>
</feature>
<feature type="region of interest" description="Disordered" evidence="1">
    <location>
        <begin position="515"/>
        <end position="588"/>
    </location>
</feature>
<feature type="compositionally biased region" description="Basic residues" evidence="1">
    <location>
        <begin position="803"/>
        <end position="815"/>
    </location>
</feature>
<dbReference type="Proteomes" id="UP000650582">
    <property type="component" value="Unassembled WGS sequence"/>
</dbReference>
<feature type="compositionally biased region" description="Low complexity" evidence="1">
    <location>
        <begin position="740"/>
        <end position="760"/>
    </location>
</feature>
<feature type="compositionally biased region" description="Gly residues" evidence="1">
    <location>
        <begin position="724"/>
        <end position="734"/>
    </location>
</feature>
<feature type="compositionally biased region" description="Low complexity" evidence="1">
    <location>
        <begin position="713"/>
        <end position="723"/>
    </location>
</feature>
<gene>
    <name evidence="3" type="ORF">RHS04_04975</name>
</gene>
<feature type="compositionally biased region" description="Polar residues" evidence="1">
    <location>
        <begin position="27"/>
        <end position="39"/>
    </location>
</feature>
<feature type="region of interest" description="Disordered" evidence="1">
    <location>
        <begin position="687"/>
        <end position="849"/>
    </location>
</feature>
<dbReference type="InterPro" id="IPR050656">
    <property type="entry name" value="PINX1"/>
</dbReference>
<evidence type="ECO:0000256" key="1">
    <source>
        <dbReference type="SAM" id="MobiDB-lite"/>
    </source>
</evidence>
<sequence>MSSDHEQLPPYSHNSDRLPQYSRLPDASTSNLGQRYQSTRVPAVGREGLVEGHVWVQNFENVEKIQVTLTGAVTSYFLEFGTANRPQTRRLIHQTHELWSERGHNSTTSKEGRSLAFALVMPEHIESIESDRGRSIPLPPSSSIIIVKSEILYLPRTTTRYSRPYLPLPNSEKLRPTQAEEWSVLHIPQKAKTKPGVPLPKPGSTSKVPSRPHISLPQSIRDDLIVRLYLPHGLRYPAGREILWSLAIGFPPVGSSASSVRSGRSSSSVSDEQINAIVAGVSLRLVCVSTIAVRGVASRRERVVAVGKSFMIIPNSVSDEGEKRVVIRGYLQSGEEGKDMSWGVPGFTSVVIRVSVKPDESAGLDAPAWEYCERIMITSYEADGEIQNAGVPALQLPGATRNPPPFYLMSTFHTDPSTKMGLSERKVKQRIGSDPRNLAWAENAAKFGHTYLAKHGWAPGSGLGVTGDGRVSHIAVAQKLDQLGIGAGRPDGPDSIAWKQAKEFEGLLERLNAANGGAGGDVEVTEESTDDIAKNGADDDEKKRKEEKARRKEKRRAKADATVEPSESALSASSTTTPESTPVVTPAPRRLAHRARFLAAKRLAGTSTTALSEILGVSSTPASTSDSTPIPSTPATPGLTEIPVLDDSNQITTSSQSVADYFKAKMRERVQAAGGAASISTAIVTFEEPDTDSVPRTGLGARRQGQEEEGSERPAGLGFATAGAGLGFTGGSMGVGFKRAASPPAAPTPESHTPTPTPTSDNAEPTKSDKERRKEKKRKRKEQETTSDVPAAENDAQEEERKAAKRARKEAKRAARQQQQEEGKTVLTDNTGDRSSKKKRKLKGDKEVD</sequence>
<reference evidence="3" key="1">
    <citation type="submission" date="2020-09" db="EMBL/GenBank/DDBJ databases">
        <title>Comparative genome analyses of four rice-infecting Rhizoctonia solani isolates reveal extensive enrichment of homogalacturonan modification genes.</title>
        <authorList>
            <person name="Lee D.-Y."/>
            <person name="Jeon J."/>
            <person name="Kim K.-T."/>
            <person name="Cheong K."/>
            <person name="Song H."/>
            <person name="Choi G."/>
            <person name="Ko J."/>
            <person name="Opiyo S.O."/>
            <person name="Zuo S."/>
            <person name="Madhav S."/>
            <person name="Lee Y.-H."/>
            <person name="Wang G.-L."/>
        </authorList>
    </citation>
    <scope>NUCLEOTIDE SEQUENCE</scope>
    <source>
        <strain evidence="3">AG1-IA YN-7</strain>
    </source>
</reference>
<feature type="compositionally biased region" description="Low complexity" evidence="1">
    <location>
        <begin position="563"/>
        <end position="588"/>
    </location>
</feature>
<comment type="caution">
    <text evidence="3">The sequence shown here is derived from an EMBL/GenBank/DDBJ whole genome shotgun (WGS) entry which is preliminary data.</text>
</comment>
<accession>A0A8H7LIU5</accession>
<protein>
    <submittedName>
        <fullName evidence="3">Glycine rich nucleic binding domain</fullName>
    </submittedName>
</protein>
<feature type="region of interest" description="Disordered" evidence="1">
    <location>
        <begin position="618"/>
        <end position="643"/>
    </location>
</feature>
<dbReference type="PROSITE" id="PS50174">
    <property type="entry name" value="G_PATCH"/>
    <property type="match status" value="1"/>
</dbReference>
<name>A0A8H7LIU5_9AGAM</name>
<evidence type="ECO:0000313" key="3">
    <source>
        <dbReference type="EMBL" id="KAF8678821.1"/>
    </source>
</evidence>
<dbReference type="EMBL" id="JACYCC010000038">
    <property type="protein sequence ID" value="KAF8678821.1"/>
    <property type="molecule type" value="Genomic_DNA"/>
</dbReference>
<dbReference type="Pfam" id="PF01585">
    <property type="entry name" value="G-patch"/>
    <property type="match status" value="1"/>
</dbReference>
<feature type="region of interest" description="Disordered" evidence="1">
    <location>
        <begin position="192"/>
        <end position="213"/>
    </location>
</feature>